<dbReference type="PANTHER" id="PTHR43336">
    <property type="entry name" value="OXYGEN SENSOR HISTIDINE KINASE RESPONSE REGULATOR DEVS/DOSS"/>
    <property type="match status" value="1"/>
</dbReference>
<feature type="domain" description="Guanylate cyclase" evidence="3">
    <location>
        <begin position="1268"/>
        <end position="1350"/>
    </location>
</feature>
<proteinExistence type="predicted"/>
<feature type="transmembrane region" description="Helical" evidence="2">
    <location>
        <begin position="548"/>
        <end position="571"/>
    </location>
</feature>
<protein>
    <submittedName>
        <fullName evidence="4">Adenylate and guanylate cyclase catalytic domain containing protein</fullName>
    </submittedName>
</protein>
<gene>
    <name evidence="4" type="ORF">IV203_013041</name>
</gene>
<evidence type="ECO:0000313" key="4">
    <source>
        <dbReference type="EMBL" id="KAG7373946.1"/>
    </source>
</evidence>
<evidence type="ECO:0000313" key="5">
    <source>
        <dbReference type="Proteomes" id="UP000693970"/>
    </source>
</evidence>
<keyword evidence="5" id="KW-1185">Reference proteome</keyword>
<name>A0A9K3Q7R3_9STRA</name>
<feature type="region of interest" description="Disordered" evidence="1">
    <location>
        <begin position="1"/>
        <end position="106"/>
    </location>
</feature>
<feature type="compositionally biased region" description="Low complexity" evidence="1">
    <location>
        <begin position="205"/>
        <end position="214"/>
    </location>
</feature>
<organism evidence="4 5">
    <name type="scientific">Nitzschia inconspicua</name>
    <dbReference type="NCBI Taxonomy" id="303405"/>
    <lineage>
        <taxon>Eukaryota</taxon>
        <taxon>Sar</taxon>
        <taxon>Stramenopiles</taxon>
        <taxon>Ochrophyta</taxon>
        <taxon>Bacillariophyta</taxon>
        <taxon>Bacillariophyceae</taxon>
        <taxon>Bacillariophycidae</taxon>
        <taxon>Bacillariales</taxon>
        <taxon>Bacillariaceae</taxon>
        <taxon>Nitzschia</taxon>
    </lineage>
</organism>
<evidence type="ECO:0000256" key="1">
    <source>
        <dbReference type="SAM" id="MobiDB-lite"/>
    </source>
</evidence>
<evidence type="ECO:0000256" key="2">
    <source>
        <dbReference type="SAM" id="Phobius"/>
    </source>
</evidence>
<dbReference type="Proteomes" id="UP000693970">
    <property type="component" value="Unassembled WGS sequence"/>
</dbReference>
<evidence type="ECO:0000259" key="3">
    <source>
        <dbReference type="Pfam" id="PF00211"/>
    </source>
</evidence>
<dbReference type="Pfam" id="PF00211">
    <property type="entry name" value="Guanylate_cyc"/>
    <property type="match status" value="1"/>
</dbReference>
<dbReference type="GO" id="GO:0035556">
    <property type="term" value="P:intracellular signal transduction"/>
    <property type="evidence" value="ECO:0007669"/>
    <property type="project" value="InterPro"/>
</dbReference>
<feature type="transmembrane region" description="Helical" evidence="2">
    <location>
        <begin position="938"/>
        <end position="959"/>
    </location>
</feature>
<feature type="compositionally biased region" description="Low complexity" evidence="1">
    <location>
        <begin position="159"/>
        <end position="172"/>
    </location>
</feature>
<sequence>MSNNPNLRTRGSDFGSESAKNERLPTLEEESQSERPSPVQPNQQSSFQTVTRDGDRNVFTAASESSVGGSNVPLPPIRPRSPPPPKSTVSKMKPRSISPPPQQFSSPVVMTSFQNPFPSSGESNTDTCDVDASDMIDLEPTKPKSDSNVVGDATTTFRSSTYPSTNTPSSPSMARTAFRSKNANTFRSLSDLTGNRKRSILQGRNISTTSNSNNKNDDDRGSFISDVRKSLSMGTSSFKSNESGAIGSGFTSNISHKSILIRNALAKRSTATLSRLGSRGGGGSDVESKNSSSIGANSSRFGSNRRPYARSQSNSGRTRIYRGYAQGDMVLVEADGSDDPELMQSPDSLTASTTTNFVNRFGYPRGEGNTIDEQGGPYVYILGKVKQIHYEENEVYYTVTREDNGQDIRGDAGYMEPIRTQEGLDAAKRAAGGANEDFEVENSTRVNGNILEEKHCLVQYIENCFVLILLPFIWIYDIFVFVIGARLFQWGTIAYKSARSQGNLFLNGMAPYYCAVRITTVNFIVLCSTWYMFIDQMRLAFFPANADYTLAVINFIIWTILALELIFEVFIRPDGYFDLIRSDKAFAPTTVRFMSVVHLIIETVSLGFFAPEFWCLFQKDLQCDGRPKFSFLQSTLMAITGTQRGEALAGRVFYACVRLRVFGLVRHWRNMWIRKTFMKRKEKVRFVNDQKSVERSVRKTFGDNVSVVTVNTSLPSRNIRQQRKQRDAAVINASNIGTALMVTNSYRSLTMLCLIMGIFPMISLIYPRGDVDTVSTDMIQFLQGTNLQVDFENSTNCLYFVESVATWINAFGPRNKSSLTTSTDAFLLSLAITPPRCIDTFTNATISGISFYEGPCPTWNVGAFADGASCLVGQLGGIFGNTSIDAVSDSLDLRVGNIVIETANVVNQSLTTVDGFADSVSYSVSASYNFTYSTEASALLSFLLQLCLLLTVLTSLIVLRCDAEHFVLRPLRSMLKIVARYAKNPLAQATQTGRDTTSIVSESDSDRSLDDDASDGDGFGTYETEQLISAVSKITDLLRKCWGVAGADIISTNLASREGELAEVFNPTVPGKSVYALFAFAAINGFDHALKCLGGDVMILINDVAQVLHGEVFRWGFGDSGQCNKNLGNAFLMVFRIGLVKEVVEKLEEATRVVFSTSEVKKVNVKKRSRDKLPAYGRKASSDSNQNPPDRLRTGTNFYGGLKPHVQTPKHDSMTDAMQLSLQSLPGISTFTDRAVIGMLKSFAGIHRDKKLRNWSRDFRLSAGVGAWSVNMIFGMDAGWAVEGAVGSEYKIDATYLSPHVNMASRMMSACKHYGVTILLSEAVQELMSEQAKSRLRNVDRVTVKGSTQVQNIYTFDARSKGADFFLYSRSDDQADLEAERYQPNIWFDDQDLKAMRHHLTDDFEQEFMTGLKFYYEGDWPAAIERLEKANEIMVDAAMEEGYLHDEMDDSPDRKELYRTETADGPCKYLINFMKSQGGEAPQNWAGWHPLLSK</sequence>
<feature type="transmembrane region" description="Helical" evidence="2">
    <location>
        <begin position="509"/>
        <end position="533"/>
    </location>
</feature>
<dbReference type="PANTHER" id="PTHR43336:SF3">
    <property type="entry name" value="GUANYLATE CYCLASE DOMAIN-CONTAINING PROTEIN"/>
    <property type="match status" value="1"/>
</dbReference>
<dbReference type="OrthoDB" id="60033at2759"/>
<reference evidence="4" key="1">
    <citation type="journal article" date="2021" name="Sci. Rep.">
        <title>Diploid genomic architecture of Nitzschia inconspicua, an elite biomass production diatom.</title>
        <authorList>
            <person name="Oliver A."/>
            <person name="Podell S."/>
            <person name="Pinowska A."/>
            <person name="Traller J.C."/>
            <person name="Smith S.R."/>
            <person name="McClure R."/>
            <person name="Beliaev A."/>
            <person name="Bohutskyi P."/>
            <person name="Hill E.A."/>
            <person name="Rabines A."/>
            <person name="Zheng H."/>
            <person name="Allen L.Z."/>
            <person name="Kuo A."/>
            <person name="Grigoriev I.V."/>
            <person name="Allen A.E."/>
            <person name="Hazlebeck D."/>
            <person name="Allen E.E."/>
        </authorList>
    </citation>
    <scope>NUCLEOTIDE SEQUENCE</scope>
    <source>
        <strain evidence="4">Hildebrandi</strain>
    </source>
</reference>
<reference evidence="4" key="2">
    <citation type="submission" date="2021-04" db="EMBL/GenBank/DDBJ databases">
        <authorList>
            <person name="Podell S."/>
        </authorList>
    </citation>
    <scope>NUCLEOTIDE SEQUENCE</scope>
    <source>
        <strain evidence="4">Hildebrandi</strain>
    </source>
</reference>
<feature type="compositionally biased region" description="Pro residues" evidence="1">
    <location>
        <begin position="73"/>
        <end position="86"/>
    </location>
</feature>
<feature type="region of interest" description="Disordered" evidence="1">
    <location>
        <begin position="992"/>
        <end position="1015"/>
    </location>
</feature>
<keyword evidence="2" id="KW-0472">Membrane</keyword>
<dbReference type="InterPro" id="IPR001054">
    <property type="entry name" value="A/G_cyclase"/>
</dbReference>
<keyword evidence="2" id="KW-1133">Transmembrane helix</keyword>
<keyword evidence="2" id="KW-0812">Transmembrane</keyword>
<feature type="compositionally biased region" description="Polar residues" evidence="1">
    <location>
        <begin position="40"/>
        <end position="51"/>
    </location>
</feature>
<feature type="region of interest" description="Disordered" evidence="1">
    <location>
        <begin position="1171"/>
        <end position="1193"/>
    </location>
</feature>
<feature type="region of interest" description="Disordered" evidence="1">
    <location>
        <begin position="191"/>
        <end position="223"/>
    </location>
</feature>
<comment type="caution">
    <text evidence="4">The sequence shown here is derived from an EMBL/GenBank/DDBJ whole genome shotgun (WGS) entry which is preliminary data.</text>
</comment>
<feature type="compositionally biased region" description="Polar residues" evidence="1">
    <location>
        <begin position="60"/>
        <end position="69"/>
    </location>
</feature>
<feature type="region of interest" description="Disordered" evidence="1">
    <location>
        <begin position="139"/>
        <end position="174"/>
    </location>
</feature>
<dbReference type="EMBL" id="JAGRRH010000001">
    <property type="protein sequence ID" value="KAG7373946.1"/>
    <property type="molecule type" value="Genomic_DNA"/>
</dbReference>
<feature type="region of interest" description="Disordered" evidence="1">
    <location>
        <begin position="273"/>
        <end position="320"/>
    </location>
</feature>
<dbReference type="GO" id="GO:0009190">
    <property type="term" value="P:cyclic nucleotide biosynthetic process"/>
    <property type="evidence" value="ECO:0007669"/>
    <property type="project" value="InterPro"/>
</dbReference>
<accession>A0A9K3Q7R3</accession>
<feature type="transmembrane region" description="Helical" evidence="2">
    <location>
        <begin position="465"/>
        <end position="488"/>
    </location>
</feature>
<feature type="compositionally biased region" description="Low complexity" evidence="1">
    <location>
        <begin position="289"/>
        <end position="302"/>
    </location>
</feature>